<evidence type="ECO:0000256" key="1">
    <source>
        <dbReference type="SAM" id="MobiDB-lite"/>
    </source>
</evidence>
<feature type="compositionally biased region" description="Polar residues" evidence="1">
    <location>
        <begin position="1"/>
        <end position="15"/>
    </location>
</feature>
<dbReference type="AlphaFoldDB" id="A0A8H7T6M0"/>
<gene>
    <name evidence="2" type="ORF">IFR04_013471</name>
</gene>
<evidence type="ECO:0000313" key="3">
    <source>
        <dbReference type="Proteomes" id="UP000664132"/>
    </source>
</evidence>
<protein>
    <submittedName>
        <fullName evidence="2">Uncharacterized protein</fullName>
    </submittedName>
</protein>
<name>A0A8H7T6M0_9HELO</name>
<evidence type="ECO:0000313" key="2">
    <source>
        <dbReference type="EMBL" id="KAG4413387.1"/>
    </source>
</evidence>
<sequence length="138" mass="15823">MRRGQQPTPSSASDSDGSDVESCFDTGDEQEGTDAETKPTNVDTDVDDDKADLPDLKWLAGEENAHPPEYYLDQENNSDESEDENEDYSDYGLLLLAMIEGNFHRHCKYVRKKDLAQVMQAIFCRTFKAFFEWKLNQR</sequence>
<comment type="caution">
    <text evidence="2">The sequence shown here is derived from an EMBL/GenBank/DDBJ whole genome shotgun (WGS) entry which is preliminary data.</text>
</comment>
<accession>A0A8H7T6M0</accession>
<dbReference type="OrthoDB" id="3555525at2759"/>
<proteinExistence type="predicted"/>
<keyword evidence="3" id="KW-1185">Reference proteome</keyword>
<organism evidence="2 3">
    <name type="scientific">Cadophora malorum</name>
    <dbReference type="NCBI Taxonomy" id="108018"/>
    <lineage>
        <taxon>Eukaryota</taxon>
        <taxon>Fungi</taxon>
        <taxon>Dikarya</taxon>
        <taxon>Ascomycota</taxon>
        <taxon>Pezizomycotina</taxon>
        <taxon>Leotiomycetes</taxon>
        <taxon>Helotiales</taxon>
        <taxon>Ploettnerulaceae</taxon>
        <taxon>Cadophora</taxon>
    </lineage>
</organism>
<feature type="compositionally biased region" description="Acidic residues" evidence="1">
    <location>
        <begin position="76"/>
        <end position="86"/>
    </location>
</feature>
<dbReference type="EMBL" id="JAFJYH010000317">
    <property type="protein sequence ID" value="KAG4413387.1"/>
    <property type="molecule type" value="Genomic_DNA"/>
</dbReference>
<reference evidence="2" key="1">
    <citation type="submission" date="2021-02" db="EMBL/GenBank/DDBJ databases">
        <title>Genome sequence Cadophora malorum strain M34.</title>
        <authorList>
            <person name="Stefanovic E."/>
            <person name="Vu D."/>
            <person name="Scully C."/>
            <person name="Dijksterhuis J."/>
            <person name="Roader J."/>
            <person name="Houbraken J."/>
        </authorList>
    </citation>
    <scope>NUCLEOTIDE SEQUENCE</scope>
    <source>
        <strain evidence="2">M34</strain>
    </source>
</reference>
<dbReference type="Proteomes" id="UP000664132">
    <property type="component" value="Unassembled WGS sequence"/>
</dbReference>
<feature type="region of interest" description="Disordered" evidence="1">
    <location>
        <begin position="1"/>
        <end position="86"/>
    </location>
</feature>